<dbReference type="PANTHER" id="PTHR46478">
    <property type="entry name" value="VON WILLEBRAND FACTOR A DOMAIN-CONTAINING PROTEIN 3A"/>
    <property type="match status" value="1"/>
</dbReference>
<feature type="compositionally biased region" description="Polar residues" evidence="1">
    <location>
        <begin position="1"/>
        <end position="25"/>
    </location>
</feature>
<dbReference type="InterPro" id="IPR036465">
    <property type="entry name" value="vWFA_dom_sf"/>
</dbReference>
<name>A0AAW0K355_MYOGA</name>
<feature type="region of interest" description="Disordered" evidence="1">
    <location>
        <begin position="653"/>
        <end position="677"/>
    </location>
</feature>
<evidence type="ECO:0000313" key="3">
    <source>
        <dbReference type="EMBL" id="KAK7833295.1"/>
    </source>
</evidence>
<evidence type="ECO:0000313" key="4">
    <source>
        <dbReference type="Proteomes" id="UP001488838"/>
    </source>
</evidence>
<evidence type="ECO:0000259" key="2">
    <source>
        <dbReference type="Pfam" id="PF13768"/>
    </source>
</evidence>
<organism evidence="3 4">
    <name type="scientific">Myodes glareolus</name>
    <name type="common">Bank vole</name>
    <name type="synonym">Clethrionomys glareolus</name>
    <dbReference type="NCBI Taxonomy" id="447135"/>
    <lineage>
        <taxon>Eukaryota</taxon>
        <taxon>Metazoa</taxon>
        <taxon>Chordata</taxon>
        <taxon>Craniata</taxon>
        <taxon>Vertebrata</taxon>
        <taxon>Euteleostomi</taxon>
        <taxon>Mammalia</taxon>
        <taxon>Eutheria</taxon>
        <taxon>Euarchontoglires</taxon>
        <taxon>Glires</taxon>
        <taxon>Rodentia</taxon>
        <taxon>Myomorpha</taxon>
        <taxon>Muroidea</taxon>
        <taxon>Cricetidae</taxon>
        <taxon>Arvicolinae</taxon>
        <taxon>Myodes</taxon>
    </lineage>
</organism>
<comment type="caution">
    <text evidence="3">The sequence shown here is derived from an EMBL/GenBank/DDBJ whole genome shotgun (WGS) entry which is preliminary data.</text>
</comment>
<dbReference type="SUPFAM" id="SSF53300">
    <property type="entry name" value="vWA-like"/>
    <property type="match status" value="2"/>
</dbReference>
<dbReference type="PANTHER" id="PTHR46478:SF1">
    <property type="entry name" value="VON WILLEBRAND FACTOR A DOMAIN-CONTAINING PROTEIN 3A"/>
    <property type="match status" value="1"/>
</dbReference>
<gene>
    <name evidence="3" type="ORF">U0070_017294</name>
</gene>
<dbReference type="InterPro" id="IPR002035">
    <property type="entry name" value="VWF_A"/>
</dbReference>
<feature type="domain" description="VWFA" evidence="2">
    <location>
        <begin position="97"/>
        <end position="244"/>
    </location>
</feature>
<feature type="region of interest" description="Disordered" evidence="1">
    <location>
        <begin position="1"/>
        <end position="44"/>
    </location>
</feature>
<dbReference type="EMBL" id="JBBHLL010000007">
    <property type="protein sequence ID" value="KAK7833295.1"/>
    <property type="molecule type" value="Genomic_DNA"/>
</dbReference>
<proteinExistence type="predicted"/>
<dbReference type="AlphaFoldDB" id="A0AAW0K355"/>
<dbReference type="Proteomes" id="UP001488838">
    <property type="component" value="Unassembled WGS sequence"/>
</dbReference>
<feature type="domain" description="VWFA" evidence="2">
    <location>
        <begin position="429"/>
        <end position="553"/>
    </location>
</feature>
<feature type="domain" description="VWFA" evidence="2">
    <location>
        <begin position="852"/>
        <end position="910"/>
    </location>
</feature>
<protein>
    <recommendedName>
        <fullName evidence="2">VWFA domain-containing protein</fullName>
    </recommendedName>
</protein>
<evidence type="ECO:0000256" key="1">
    <source>
        <dbReference type="SAM" id="MobiDB-lite"/>
    </source>
</evidence>
<dbReference type="Gene3D" id="3.40.50.410">
    <property type="entry name" value="von Willebrand factor, type A domain"/>
    <property type="match status" value="2"/>
</dbReference>
<feature type="compositionally biased region" description="Basic and acidic residues" evidence="1">
    <location>
        <begin position="30"/>
        <end position="41"/>
    </location>
</feature>
<reference evidence="3 4" key="1">
    <citation type="journal article" date="2023" name="bioRxiv">
        <title>Conserved and derived expression patterns and positive selection on dental genes reveal complex evolutionary context of ever-growing rodent molars.</title>
        <authorList>
            <person name="Calamari Z.T."/>
            <person name="Song A."/>
            <person name="Cohen E."/>
            <person name="Akter M."/>
            <person name="Roy R.D."/>
            <person name="Hallikas O."/>
            <person name="Christensen M.M."/>
            <person name="Li P."/>
            <person name="Marangoni P."/>
            <person name="Jernvall J."/>
            <person name="Klein O.D."/>
        </authorList>
    </citation>
    <scope>NUCLEOTIDE SEQUENCE [LARGE SCALE GENOMIC DNA]</scope>
    <source>
        <strain evidence="3">V071</strain>
    </source>
</reference>
<accession>A0AAW0K355</accession>
<sequence length="981" mass="110339">MQSGSFLYSRQISASDQHLAHSSESPDICKSNDRPPRDERGSAVPKVHFSTQTVRHFESRLSDTIELYQQRMRWLTENSKKAFGLIKGTRVGLLIGASQVSSDAQKKEFENDLTSLIDKQLSLKEKLYVLFFGVTTKTLWPDPMEVSTSTLQELKLWVKKLQPEGSSNLLQALKKVFAHKELNSLVVILRSCPDQPSELLSDYIQQSTIGRDLFIHVTTYKCNDHMPSAVLKNLTDALGGSYHCYSPESELYTNRDVDELRAETQKAHALLSQVQGLYHSSPSEELTCMIKEVEIAKGPFISLLPKPPRHEAPLTIKFPDLDKTSAEWLKINGLKAKKLNLYQILAPNTFNPVEEFVPILQKTVSATIHEKAMVQFEWHDGTVKNIHVEPPFLYEYQKQLGKAVQMYEERLQWLSLGSRGIWGTVCQRRVVILLDVSVTNSVYIIHIQHSLRLLLEEQMSNKDHFNIIAFGSTVESWRPELVPVSHDNLQSAWRWALGLQCQGSRNVLGALQKAIEVDFKDKGKHESQGIYLFTGGVPDQDVSLLSAYVAEACGGCDLQLNVCLFYVGEPQLDATPPACYASRTDTAAAYKEITRAARGRLHWFGETGIYESDDISAIVAEIEKALNYSQKCAFLVASLKNHSGKELQNAALQKDKPRMLQQSPAKNLSPPKPTAPSVARMSWEENLQAIDAPGGPGAYFRQELLTRESAAPIGLTYPRYLFVLKWIATCGLKKLKLKLSKCLGPSCRLQKSAHRAAPAKHCCAIPSVEINGVVRHIQWTLWEMEMYITSMEKVMKGYVQRLQWLLSGKEEPERNFNLLSFAKDLKPWQNTLVETTDATCHEAMHWGTQGLYLLTDGEPDTSCSLILNAVQRLHKERDVKVHTISLSSTDRAAVEFLRKLASLSGGRYHCPVSDDTLSGIQGLLTRGFIEEKDPKLPLFEGDDLKILGQEVTRARSLLKQAQVFRSQLLKKNNVKPKVTLC</sequence>
<keyword evidence="4" id="KW-1185">Reference proteome</keyword>
<dbReference type="Pfam" id="PF13768">
    <property type="entry name" value="VWA_3"/>
    <property type="match status" value="3"/>
</dbReference>